<keyword evidence="4" id="KW-0328">Glycosyltransferase</keyword>
<evidence type="ECO:0000256" key="8">
    <source>
        <dbReference type="ARBA" id="ARBA00022989"/>
    </source>
</evidence>
<keyword evidence="8" id="KW-1133">Transmembrane helix</keyword>
<dbReference type="AlphaFoldDB" id="A0AAW1SGS7"/>
<sequence>MPKNSRAKAGQLLSAKLRRLLAADAAEVPSDVSPRAGIRQYERQKHGAHGTGGTSAITDHRLAVFIPLVSSDHGVERLVQSLQVCLAANPSPFDIFLLAQADKYLPNLGALLNAGAKLLNGTVYDHYSWLTERFVCPAYPDKAFSLPTGALPGLIPPGLSGQTAHTLTERIGTLVFSREQFQAVDGFLSEAWNGDWHTRIGPNMVRRLKAQDRWPVESQPKHQEGRCLVKAPMFPEESRPANCEPILRAPGAPMCCVKAPPVDKDRERAAAAASLGRRRGLQSTDFTLDSLQAVQNVVRFSVRLRCPPSEQSSCAPKPEKRRRRSQSLQIAAGWASKKIGLRDEGPRPHKLAVIIPYRGRPAQLEQMLPVTNWCISRSGIDHQIFLVEQSDKNKFNRGALLNAGVLLLEGSEYDFFAFHDADVMCGSHPVSYTYPSGMYPLHLTASGLQPQESLYQATPVGGVLLMTRKQVLRVNGYSPLLWDSGQEDDDLQKRLQQKQMWPPERPEVAPDIARDSLWVHLDHSSMSNRRTGPPTAIQTDASTGLLQTKFKLVQINSRLGAVRFQIELECTLNATSACLA</sequence>
<evidence type="ECO:0008006" key="16">
    <source>
        <dbReference type="Google" id="ProtNLM"/>
    </source>
</evidence>
<organism evidence="14 15">
    <name type="scientific">Apatococcus lobatus</name>
    <dbReference type="NCBI Taxonomy" id="904363"/>
    <lineage>
        <taxon>Eukaryota</taxon>
        <taxon>Viridiplantae</taxon>
        <taxon>Chlorophyta</taxon>
        <taxon>core chlorophytes</taxon>
        <taxon>Trebouxiophyceae</taxon>
        <taxon>Chlorellales</taxon>
        <taxon>Chlorellaceae</taxon>
        <taxon>Apatococcus</taxon>
    </lineage>
</organism>
<dbReference type="InterPro" id="IPR027791">
    <property type="entry name" value="Galactosyl_T_C"/>
</dbReference>
<evidence type="ECO:0000256" key="3">
    <source>
        <dbReference type="ARBA" id="ARBA00005735"/>
    </source>
</evidence>
<evidence type="ECO:0000256" key="5">
    <source>
        <dbReference type="ARBA" id="ARBA00022679"/>
    </source>
</evidence>
<comment type="subcellular location">
    <subcellularLocation>
        <location evidence="1">Membrane</location>
        <topology evidence="1">Single-pass type II membrane protein</topology>
    </subcellularLocation>
</comment>
<dbReference type="PANTHER" id="PTHR19300:SF30">
    <property type="entry name" value="BETA-1,4-GALACTOSYLTRANSFERASE 7"/>
    <property type="match status" value="1"/>
</dbReference>
<evidence type="ECO:0000259" key="13">
    <source>
        <dbReference type="Pfam" id="PF13733"/>
    </source>
</evidence>
<evidence type="ECO:0000313" key="15">
    <source>
        <dbReference type="Proteomes" id="UP001438707"/>
    </source>
</evidence>
<feature type="domain" description="Galactosyltransferase C-terminal" evidence="12">
    <location>
        <begin position="456"/>
        <end position="500"/>
    </location>
</feature>
<feature type="domain" description="Galactosyltransferase N-terminal" evidence="13">
    <location>
        <begin position="349"/>
        <end position="426"/>
    </location>
</feature>
<accession>A0AAW1SGS7</accession>
<dbReference type="SUPFAM" id="SSF53448">
    <property type="entry name" value="Nucleotide-diphospho-sugar transferases"/>
    <property type="match status" value="1"/>
</dbReference>
<dbReference type="GO" id="GO:0008378">
    <property type="term" value="F:galactosyltransferase activity"/>
    <property type="evidence" value="ECO:0007669"/>
    <property type="project" value="TreeGrafter"/>
</dbReference>
<dbReference type="InterPro" id="IPR003859">
    <property type="entry name" value="Galactosyl_T"/>
</dbReference>
<evidence type="ECO:0000256" key="7">
    <source>
        <dbReference type="ARBA" id="ARBA00022968"/>
    </source>
</evidence>
<dbReference type="GO" id="GO:0005975">
    <property type="term" value="P:carbohydrate metabolic process"/>
    <property type="evidence" value="ECO:0007669"/>
    <property type="project" value="InterPro"/>
</dbReference>
<protein>
    <recommendedName>
        <fullName evidence="16">Galactosyltransferase N-terminal domain-containing protein</fullName>
    </recommendedName>
</protein>
<gene>
    <name evidence="14" type="ORF">WJX74_006300</name>
</gene>
<evidence type="ECO:0000256" key="10">
    <source>
        <dbReference type="ARBA" id="ARBA00023180"/>
    </source>
</evidence>
<keyword evidence="5" id="KW-0808">Transferase</keyword>
<dbReference type="Pfam" id="PF02709">
    <property type="entry name" value="Glyco_transf_7C"/>
    <property type="match status" value="1"/>
</dbReference>
<reference evidence="14 15" key="1">
    <citation type="journal article" date="2024" name="Nat. Commun.">
        <title>Phylogenomics reveals the evolutionary origins of lichenization in chlorophyte algae.</title>
        <authorList>
            <person name="Puginier C."/>
            <person name="Libourel C."/>
            <person name="Otte J."/>
            <person name="Skaloud P."/>
            <person name="Haon M."/>
            <person name="Grisel S."/>
            <person name="Petersen M."/>
            <person name="Berrin J.G."/>
            <person name="Delaux P.M."/>
            <person name="Dal Grande F."/>
            <person name="Keller J."/>
        </authorList>
    </citation>
    <scope>NUCLEOTIDE SEQUENCE [LARGE SCALE GENOMIC DNA]</scope>
    <source>
        <strain evidence="14 15">SAG 2145</strain>
    </source>
</reference>
<comment type="similarity">
    <text evidence="3">Belongs to the glycosyltransferase 7 family.</text>
</comment>
<dbReference type="GO" id="GO:0005794">
    <property type="term" value="C:Golgi apparatus"/>
    <property type="evidence" value="ECO:0007669"/>
    <property type="project" value="TreeGrafter"/>
</dbReference>
<comment type="caution">
    <text evidence="14">The sequence shown here is derived from an EMBL/GenBank/DDBJ whole genome shotgun (WGS) entry which is preliminary data.</text>
</comment>
<keyword evidence="9" id="KW-0472">Membrane</keyword>
<evidence type="ECO:0000256" key="11">
    <source>
        <dbReference type="SAM" id="MobiDB-lite"/>
    </source>
</evidence>
<keyword evidence="7" id="KW-0735">Signal-anchor</keyword>
<dbReference type="Gene3D" id="3.90.550.10">
    <property type="entry name" value="Spore Coat Polysaccharide Biosynthesis Protein SpsA, Chain A"/>
    <property type="match status" value="1"/>
</dbReference>
<evidence type="ECO:0000256" key="6">
    <source>
        <dbReference type="ARBA" id="ARBA00022692"/>
    </source>
</evidence>
<evidence type="ECO:0000313" key="14">
    <source>
        <dbReference type="EMBL" id="KAK9844749.1"/>
    </source>
</evidence>
<keyword evidence="6" id="KW-0812">Transmembrane</keyword>
<evidence type="ECO:0000256" key="9">
    <source>
        <dbReference type="ARBA" id="ARBA00023136"/>
    </source>
</evidence>
<dbReference type="InterPro" id="IPR027995">
    <property type="entry name" value="Galactosyl_T_N"/>
</dbReference>
<proteinExistence type="inferred from homology"/>
<feature type="region of interest" description="Disordered" evidence="11">
    <location>
        <begin position="34"/>
        <end position="53"/>
    </location>
</feature>
<evidence type="ECO:0000256" key="2">
    <source>
        <dbReference type="ARBA" id="ARBA00004922"/>
    </source>
</evidence>
<dbReference type="GO" id="GO:0016020">
    <property type="term" value="C:membrane"/>
    <property type="evidence" value="ECO:0007669"/>
    <property type="project" value="UniProtKB-SubCell"/>
</dbReference>
<dbReference type="Pfam" id="PF13733">
    <property type="entry name" value="Glyco_transf_7N"/>
    <property type="match status" value="1"/>
</dbReference>
<keyword evidence="15" id="KW-1185">Reference proteome</keyword>
<dbReference type="InterPro" id="IPR029044">
    <property type="entry name" value="Nucleotide-diphossugar_trans"/>
</dbReference>
<name>A0AAW1SGS7_9CHLO</name>
<dbReference type="EMBL" id="JALJOS010000001">
    <property type="protein sequence ID" value="KAK9844749.1"/>
    <property type="molecule type" value="Genomic_DNA"/>
</dbReference>
<evidence type="ECO:0000256" key="1">
    <source>
        <dbReference type="ARBA" id="ARBA00004606"/>
    </source>
</evidence>
<keyword evidence="10" id="KW-0325">Glycoprotein</keyword>
<evidence type="ECO:0000256" key="4">
    <source>
        <dbReference type="ARBA" id="ARBA00022676"/>
    </source>
</evidence>
<dbReference type="PANTHER" id="PTHR19300">
    <property type="entry name" value="BETA-1,4-GALACTOSYLTRANSFERASE"/>
    <property type="match status" value="1"/>
</dbReference>
<dbReference type="Proteomes" id="UP001438707">
    <property type="component" value="Unassembled WGS sequence"/>
</dbReference>
<comment type="pathway">
    <text evidence="2">Protein modification; protein glycosylation.</text>
</comment>
<dbReference type="PRINTS" id="PR02050">
    <property type="entry name" value="B14GALTRFASE"/>
</dbReference>
<evidence type="ECO:0000259" key="12">
    <source>
        <dbReference type="Pfam" id="PF02709"/>
    </source>
</evidence>